<dbReference type="GO" id="GO:0032259">
    <property type="term" value="P:methylation"/>
    <property type="evidence" value="ECO:0007669"/>
    <property type="project" value="UniProtKB-KW"/>
</dbReference>
<keyword evidence="3" id="KW-0949">S-adenosyl-L-methionine</keyword>
<evidence type="ECO:0000313" key="7">
    <source>
        <dbReference type="Proteomes" id="UP001049176"/>
    </source>
</evidence>
<accession>A0A9P7V0X5</accession>
<proteinExistence type="predicted"/>
<dbReference type="GO" id="GO:0046983">
    <property type="term" value="F:protein dimerization activity"/>
    <property type="evidence" value="ECO:0007669"/>
    <property type="project" value="InterPro"/>
</dbReference>
<dbReference type="InterPro" id="IPR036388">
    <property type="entry name" value="WH-like_DNA-bd_sf"/>
</dbReference>
<dbReference type="OrthoDB" id="1606438at2759"/>
<feature type="domain" description="O-methyltransferase dimerisation" evidence="5">
    <location>
        <begin position="87"/>
        <end position="162"/>
    </location>
</feature>
<name>A0A9P7V0X5_9AGAR</name>
<comment type="caution">
    <text evidence="6">The sequence shown here is derived from an EMBL/GenBank/DDBJ whole genome shotgun (WGS) entry which is preliminary data.</text>
</comment>
<dbReference type="PROSITE" id="PS51683">
    <property type="entry name" value="SAM_OMT_II"/>
    <property type="match status" value="1"/>
</dbReference>
<dbReference type="Pfam" id="PF00891">
    <property type="entry name" value="Methyltransf_2"/>
    <property type="match status" value="1"/>
</dbReference>
<dbReference type="InterPro" id="IPR036390">
    <property type="entry name" value="WH_DNA-bd_sf"/>
</dbReference>
<keyword evidence="1" id="KW-0489">Methyltransferase</keyword>
<evidence type="ECO:0000259" key="5">
    <source>
        <dbReference type="Pfam" id="PF08100"/>
    </source>
</evidence>
<evidence type="ECO:0008006" key="8">
    <source>
        <dbReference type="Google" id="ProtNLM"/>
    </source>
</evidence>
<dbReference type="InterPro" id="IPR029063">
    <property type="entry name" value="SAM-dependent_MTases_sf"/>
</dbReference>
<dbReference type="InterPro" id="IPR012967">
    <property type="entry name" value="COMT_dimerisation"/>
</dbReference>
<evidence type="ECO:0000256" key="1">
    <source>
        <dbReference type="ARBA" id="ARBA00022603"/>
    </source>
</evidence>
<evidence type="ECO:0000256" key="2">
    <source>
        <dbReference type="ARBA" id="ARBA00022679"/>
    </source>
</evidence>
<dbReference type="InterPro" id="IPR016461">
    <property type="entry name" value="COMT-like"/>
</dbReference>
<feature type="domain" description="O-methyltransferase C-terminal" evidence="4">
    <location>
        <begin position="203"/>
        <end position="435"/>
    </location>
</feature>
<evidence type="ECO:0000256" key="3">
    <source>
        <dbReference type="ARBA" id="ARBA00022691"/>
    </source>
</evidence>
<dbReference type="Pfam" id="PF08100">
    <property type="entry name" value="Dimerisation"/>
    <property type="match status" value="1"/>
</dbReference>
<dbReference type="Gene3D" id="1.10.10.10">
    <property type="entry name" value="Winged helix-like DNA-binding domain superfamily/Winged helix DNA-binding domain"/>
    <property type="match status" value="1"/>
</dbReference>
<dbReference type="EMBL" id="CM032181">
    <property type="protein sequence ID" value="KAG7098239.1"/>
    <property type="molecule type" value="Genomic_DNA"/>
</dbReference>
<dbReference type="KEGG" id="more:E1B28_000203"/>
<dbReference type="PANTHER" id="PTHR43712:SF2">
    <property type="entry name" value="O-METHYLTRANSFERASE CICE"/>
    <property type="match status" value="1"/>
</dbReference>
<dbReference type="AlphaFoldDB" id="A0A9P7V0X5"/>
<protein>
    <recommendedName>
        <fullName evidence="8">O-methyltransferase domain-containing protein</fullName>
    </recommendedName>
</protein>
<dbReference type="Proteomes" id="UP001049176">
    <property type="component" value="Chromosome 1"/>
</dbReference>
<keyword evidence="7" id="KW-1185">Reference proteome</keyword>
<gene>
    <name evidence="6" type="ORF">E1B28_000203</name>
</gene>
<dbReference type="SUPFAM" id="SSF53335">
    <property type="entry name" value="S-adenosyl-L-methionine-dependent methyltransferases"/>
    <property type="match status" value="1"/>
</dbReference>
<dbReference type="GO" id="GO:0008171">
    <property type="term" value="F:O-methyltransferase activity"/>
    <property type="evidence" value="ECO:0007669"/>
    <property type="project" value="InterPro"/>
</dbReference>
<dbReference type="GeneID" id="66069279"/>
<dbReference type="SUPFAM" id="SSF46785">
    <property type="entry name" value="Winged helix' DNA-binding domain"/>
    <property type="match status" value="1"/>
</dbReference>
<dbReference type="PANTHER" id="PTHR43712">
    <property type="entry name" value="PUTATIVE (AFU_ORTHOLOGUE AFUA_4G14580)-RELATED"/>
    <property type="match status" value="1"/>
</dbReference>
<dbReference type="RefSeq" id="XP_043014709.1">
    <property type="nucleotide sequence ID" value="XM_043146009.1"/>
</dbReference>
<reference evidence="6" key="1">
    <citation type="journal article" date="2021" name="Genome Biol. Evol.">
        <title>The assembled and annotated genome of the fairy-ring fungus Marasmius oreades.</title>
        <authorList>
            <person name="Hiltunen M."/>
            <person name="Ament-Velasquez S.L."/>
            <person name="Johannesson H."/>
        </authorList>
    </citation>
    <scope>NUCLEOTIDE SEQUENCE</scope>
    <source>
        <strain evidence="6">03SP1</strain>
    </source>
</reference>
<evidence type="ECO:0000313" key="6">
    <source>
        <dbReference type="EMBL" id="KAG7098239.1"/>
    </source>
</evidence>
<evidence type="ECO:0000259" key="4">
    <source>
        <dbReference type="Pfam" id="PF00891"/>
    </source>
</evidence>
<dbReference type="CDD" id="cd02440">
    <property type="entry name" value="AdoMet_MTases"/>
    <property type="match status" value="1"/>
</dbReference>
<dbReference type="InterPro" id="IPR001077">
    <property type="entry name" value="COMT_C"/>
</dbReference>
<keyword evidence="2" id="KW-0808">Transferase</keyword>
<organism evidence="6 7">
    <name type="scientific">Marasmius oreades</name>
    <name type="common">fairy-ring Marasmius</name>
    <dbReference type="NCBI Taxonomy" id="181124"/>
    <lineage>
        <taxon>Eukaryota</taxon>
        <taxon>Fungi</taxon>
        <taxon>Dikarya</taxon>
        <taxon>Basidiomycota</taxon>
        <taxon>Agaricomycotina</taxon>
        <taxon>Agaricomycetes</taxon>
        <taxon>Agaricomycetidae</taxon>
        <taxon>Agaricales</taxon>
        <taxon>Marasmiineae</taxon>
        <taxon>Marasmiaceae</taxon>
        <taxon>Marasmius</taxon>
    </lineage>
</organism>
<dbReference type="Gene3D" id="3.40.50.150">
    <property type="entry name" value="Vaccinia Virus protein VP39"/>
    <property type="match status" value="1"/>
</dbReference>
<sequence length="471" mass="51815">MVQKCELVVPYLKPMSQLSKLLALINDATKVIEARTSSDLSLDSTATGKDDALSTPEVREAIRIIEGACAQLVASVARPSHTILNKIFAYSEPACIRAVVTLKVPDLLLDEPQGLHVSEIARRANVDQGKLARIMRLLATKHCFREVKPDVFVNNRLSIQLLSTNGLSDLALHITDEVAKAASMLAETLTDPDMGPSYSPNKTPFNKYSGYPGTMFEYFEGINTDTGGAQGARFGRAMKGWGQGIAALSVVKEYPWAKLPPGSIVDDLGGGVGSITMELYKAHPHLQYILQDLPKVISRAENETWPAQVPQALKDHKIEFEPVDFLKETPVPGCDIYYLKNIIHDWPDKECIQILSNVRAVMKPGSRILIQEYVLQHTTLEGINAGVKVAPDPLLPNYGEGRINAYNLDLDMMVMLNSQERYQEDFAKLGEEAGLKIVKVWDFGDTGLVEFAIKDEDIGMNGHAKVSVNGN</sequence>